<feature type="domain" description="CobE/GbiG C-terminal" evidence="1">
    <location>
        <begin position="174"/>
        <end position="289"/>
    </location>
</feature>
<dbReference type="GO" id="GO:0009236">
    <property type="term" value="P:cobalamin biosynthetic process"/>
    <property type="evidence" value="ECO:0007669"/>
    <property type="project" value="InterPro"/>
</dbReference>
<dbReference type="InterPro" id="IPR002750">
    <property type="entry name" value="CobE/GbiG_C"/>
</dbReference>
<dbReference type="Pfam" id="PF01890">
    <property type="entry name" value="CbiG_C"/>
    <property type="match status" value="1"/>
</dbReference>
<proteinExistence type="predicted"/>
<dbReference type="SUPFAM" id="SSF159672">
    <property type="entry name" value="CbiG N-terminal domain-like"/>
    <property type="match status" value="1"/>
</dbReference>
<feature type="domain" description="Cobalamin synthesis G N-terminal" evidence="2">
    <location>
        <begin position="34"/>
        <end position="112"/>
    </location>
</feature>
<dbReference type="EMBL" id="CP075546">
    <property type="protein sequence ID" value="QVV89082.1"/>
    <property type="molecule type" value="Genomic_DNA"/>
</dbReference>
<gene>
    <name evidence="3" type="primary">cbiG</name>
    <name evidence="3" type="ORF">KHC33_00645</name>
</gene>
<dbReference type="Pfam" id="PF11760">
    <property type="entry name" value="CbiG_N"/>
    <property type="match status" value="1"/>
</dbReference>
<keyword evidence="4" id="KW-1185">Reference proteome</keyword>
<reference evidence="3 4" key="1">
    <citation type="submission" date="2021-05" db="EMBL/GenBank/DDBJ databases">
        <title>A novel Methanospirillum isolate from a pyrite-forming mixed culture.</title>
        <authorList>
            <person name="Bunk B."/>
            <person name="Sproer C."/>
            <person name="Spring S."/>
            <person name="Pester M."/>
        </authorList>
    </citation>
    <scope>NUCLEOTIDE SEQUENCE [LARGE SCALE GENOMIC DNA]</scope>
    <source>
        <strain evidence="3 4">J.3.6.1-F.2.7.3</strain>
    </source>
</reference>
<name>A0A8E7EHK0_9EURY</name>
<organism evidence="3 4">
    <name type="scientific">Methanospirillum purgamenti</name>
    <dbReference type="NCBI Taxonomy" id="2834276"/>
    <lineage>
        <taxon>Archaea</taxon>
        <taxon>Methanobacteriati</taxon>
        <taxon>Methanobacteriota</taxon>
        <taxon>Stenosarchaea group</taxon>
        <taxon>Methanomicrobia</taxon>
        <taxon>Methanomicrobiales</taxon>
        <taxon>Methanospirillaceae</taxon>
        <taxon>Methanospirillum</taxon>
    </lineage>
</organism>
<dbReference type="RefSeq" id="WP_214419884.1">
    <property type="nucleotide sequence ID" value="NZ_CP075546.1"/>
</dbReference>
<dbReference type="InterPro" id="IPR021744">
    <property type="entry name" value="CbiG_N"/>
</dbReference>
<dbReference type="GO" id="GO:0043779">
    <property type="term" value="F:cobalt-precorrin-5A acetaldehyde-lyase activity"/>
    <property type="evidence" value="ECO:0007669"/>
    <property type="project" value="UniProtKB-EC"/>
</dbReference>
<dbReference type="NCBIfam" id="NF004465">
    <property type="entry name" value="PRK05788.1-3"/>
    <property type="match status" value="1"/>
</dbReference>
<dbReference type="InterPro" id="IPR052553">
    <property type="entry name" value="CbiG_hydrolase"/>
</dbReference>
<dbReference type="KEGG" id="mrtj:KHC33_00645"/>
<dbReference type="PANTHER" id="PTHR37477">
    <property type="entry name" value="COBALT-PRECORRIN-5A HYDROLASE"/>
    <property type="match status" value="1"/>
</dbReference>
<dbReference type="GeneID" id="65095647"/>
<evidence type="ECO:0000259" key="1">
    <source>
        <dbReference type="Pfam" id="PF01890"/>
    </source>
</evidence>
<evidence type="ECO:0000259" key="2">
    <source>
        <dbReference type="Pfam" id="PF11760"/>
    </source>
</evidence>
<dbReference type="AlphaFoldDB" id="A0A8E7EHK0"/>
<protein>
    <submittedName>
        <fullName evidence="3">Cobalt-precorrin 5A hydrolase</fullName>
        <ecNumber evidence="3">3.7.1.12</ecNumber>
    </submittedName>
</protein>
<keyword evidence="3" id="KW-0378">Hydrolase</keyword>
<dbReference type="Gene3D" id="3.30.420.180">
    <property type="entry name" value="CobE/GbiG C-terminal domain"/>
    <property type="match status" value="1"/>
</dbReference>
<dbReference type="InterPro" id="IPR038029">
    <property type="entry name" value="GbiG_N_sf"/>
</dbReference>
<sequence>MSTVITALPYFQEQGEKIADAINAEFIPYRSGLFSELFQNTQRIVAIMAIGIVIRNIAPLIHDKWTDPGVVVISPDMQYAIPVLGGHHGANDLAYLLQERCNLTPVITTATEATGREAVEVLATREKLRVVNTRSTRQANASVLIGNSGIYRVPGPGMVIAGSGVSFLVADGPYVVGIGCRLGTSADEIIQAIHSACDTAGVHPEDIAIYASGAIKSHESGLLEAVRTMGRNIIFLSPADLNQETPPSDSAASRFGLPGVAEPAALAVSVHHHLILEKQIYGNVTIAIAE</sequence>
<evidence type="ECO:0000313" key="4">
    <source>
        <dbReference type="Proteomes" id="UP000680656"/>
    </source>
</evidence>
<dbReference type="EC" id="3.7.1.12" evidence="3"/>
<dbReference type="Gene3D" id="3.40.50.11220">
    <property type="match status" value="1"/>
</dbReference>
<evidence type="ECO:0000313" key="3">
    <source>
        <dbReference type="EMBL" id="QVV89082.1"/>
    </source>
</evidence>
<dbReference type="PANTHER" id="PTHR37477:SF1">
    <property type="entry name" value="COBALT-PRECORRIN-5A HYDROLASE"/>
    <property type="match status" value="1"/>
</dbReference>
<dbReference type="SUPFAM" id="SSF159664">
    <property type="entry name" value="CobE/GbiG C-terminal domain-like"/>
    <property type="match status" value="1"/>
</dbReference>
<dbReference type="Proteomes" id="UP000680656">
    <property type="component" value="Chromosome"/>
</dbReference>
<accession>A0A8E7EHK0</accession>
<dbReference type="InterPro" id="IPR036518">
    <property type="entry name" value="CobE/GbiG_C_sf"/>
</dbReference>